<evidence type="ECO:0000313" key="4">
    <source>
        <dbReference type="Proteomes" id="UP001205566"/>
    </source>
</evidence>
<comment type="similarity">
    <text evidence="1">Belongs to the esterase D family.</text>
</comment>
<keyword evidence="2 3" id="KW-0378">Hydrolase</keyword>
<dbReference type="InterPro" id="IPR000801">
    <property type="entry name" value="Esterase-like"/>
</dbReference>
<protein>
    <submittedName>
        <fullName evidence="3">Alpha/beta hydrolase</fullName>
    </submittedName>
</protein>
<name>A0ABT1NZE5_9GAMM</name>
<evidence type="ECO:0000256" key="1">
    <source>
        <dbReference type="ARBA" id="ARBA00005622"/>
    </source>
</evidence>
<dbReference type="SUPFAM" id="SSF53474">
    <property type="entry name" value="alpha/beta-Hydrolases"/>
    <property type="match status" value="1"/>
</dbReference>
<keyword evidence="4" id="KW-1185">Reference proteome</keyword>
<gene>
    <name evidence="3" type="ORF">HXX02_07350</name>
</gene>
<dbReference type="RefSeq" id="WP_255874142.1">
    <property type="nucleotide sequence ID" value="NZ_JACASI010000020.1"/>
</dbReference>
<accession>A0ABT1NZE5</accession>
<dbReference type="InterPro" id="IPR052558">
    <property type="entry name" value="Siderophore_Hydrolase_D"/>
</dbReference>
<organism evidence="3 4">
    <name type="scientific">Microbulbifer elongatus</name>
    <dbReference type="NCBI Taxonomy" id="86173"/>
    <lineage>
        <taxon>Bacteria</taxon>
        <taxon>Pseudomonadati</taxon>
        <taxon>Pseudomonadota</taxon>
        <taxon>Gammaproteobacteria</taxon>
        <taxon>Cellvibrionales</taxon>
        <taxon>Microbulbiferaceae</taxon>
        <taxon>Microbulbifer</taxon>
    </lineage>
</organism>
<dbReference type="InterPro" id="IPR029058">
    <property type="entry name" value="AB_hydrolase_fold"/>
</dbReference>
<dbReference type="Gene3D" id="3.40.50.1820">
    <property type="entry name" value="alpha/beta hydrolase"/>
    <property type="match status" value="1"/>
</dbReference>
<dbReference type="PANTHER" id="PTHR40841">
    <property type="entry name" value="SIDEROPHORE TRIACETYLFUSARININE C ESTERASE"/>
    <property type="match status" value="1"/>
</dbReference>
<dbReference type="PANTHER" id="PTHR40841:SF2">
    <property type="entry name" value="SIDEROPHORE-DEGRADING ESTERASE (EUROFUNG)"/>
    <property type="match status" value="1"/>
</dbReference>
<dbReference type="EMBL" id="JACASI010000020">
    <property type="protein sequence ID" value="MCQ3829257.1"/>
    <property type="molecule type" value="Genomic_DNA"/>
</dbReference>
<dbReference type="GO" id="GO:0016787">
    <property type="term" value="F:hydrolase activity"/>
    <property type="evidence" value="ECO:0007669"/>
    <property type="project" value="UniProtKB-KW"/>
</dbReference>
<proteinExistence type="inferred from homology"/>
<evidence type="ECO:0000313" key="3">
    <source>
        <dbReference type="EMBL" id="MCQ3829257.1"/>
    </source>
</evidence>
<dbReference type="Pfam" id="PF00756">
    <property type="entry name" value="Esterase"/>
    <property type="match status" value="1"/>
</dbReference>
<sequence length="289" mass="32786">MSVLLSACDVFKDEESKMTGAKPAPLDFLPALSGDYFRFDSEQVGRPYHIYIRLPEDYADSSQKQYPIIYLLDGDSLFPILAANHMFLHYDDDIPEAIVVGIAYGGFDPETNWRDFDFSTYAADWKRSGGAEAFHNFLEHELLPEVESRYRADTERRVLFGQSRGGFMALYSAFNHPDLFWARIASNPSFLPDGKQFFEEPKLGKRGDLMVIVASSSEDRYTDNRTRSFEWQSHWSTRDDAPWTTHLVNIEGGTHAANSTDSYRAALRLLFKAEIDGAKEVPGNLTAAH</sequence>
<reference evidence="3" key="1">
    <citation type="thesis" date="2020" institute="Technische Universitat Dresden" country="Dresden, Germany">
        <title>The Agarolytic System of Microbulbifer elongatus PORT2, Isolated from Batu Karas, Pangandaran West Java Indonesia.</title>
        <authorList>
            <person name="Anggraeni S.R."/>
        </authorList>
    </citation>
    <scope>NUCLEOTIDE SEQUENCE</scope>
    <source>
        <strain evidence="3">PORT2</strain>
    </source>
</reference>
<evidence type="ECO:0000256" key="2">
    <source>
        <dbReference type="ARBA" id="ARBA00022801"/>
    </source>
</evidence>
<dbReference type="Proteomes" id="UP001205566">
    <property type="component" value="Unassembled WGS sequence"/>
</dbReference>
<comment type="caution">
    <text evidence="3">The sequence shown here is derived from an EMBL/GenBank/DDBJ whole genome shotgun (WGS) entry which is preliminary data.</text>
</comment>